<protein>
    <submittedName>
        <fullName evidence="4">Acetyltransferase (GNAT) family protein</fullName>
    </submittedName>
</protein>
<comment type="caution">
    <text evidence="4">The sequence shown here is derived from an EMBL/GenBank/DDBJ whole genome shotgun (WGS) entry which is preliminary data.</text>
</comment>
<dbReference type="PANTHER" id="PTHR43877:SF2">
    <property type="entry name" value="AMINOALKYLPHOSPHONATE N-ACETYLTRANSFERASE-RELATED"/>
    <property type="match status" value="1"/>
</dbReference>
<dbReference type="InterPro" id="IPR016181">
    <property type="entry name" value="Acyl_CoA_acyltransferase"/>
</dbReference>
<dbReference type="RefSeq" id="WP_074986089.1">
    <property type="nucleotide sequence ID" value="NZ_CADFGN010000014.1"/>
</dbReference>
<accession>A0AAQ1GKT9</accession>
<reference evidence="4 5" key="1">
    <citation type="submission" date="2016-10" db="EMBL/GenBank/DDBJ databases">
        <authorList>
            <person name="Varghese N."/>
            <person name="Submissions S."/>
        </authorList>
    </citation>
    <scope>NUCLEOTIDE SEQUENCE [LARGE SCALE GENOMIC DNA]</scope>
    <source>
        <strain evidence="4 5">LMG 22274</strain>
    </source>
</reference>
<dbReference type="Gene3D" id="3.40.630.30">
    <property type="match status" value="1"/>
</dbReference>
<feature type="domain" description="N-acetyltransferase" evidence="3">
    <location>
        <begin position="31"/>
        <end position="179"/>
    </location>
</feature>
<dbReference type="SUPFAM" id="SSF55729">
    <property type="entry name" value="Acyl-CoA N-acyltransferases (Nat)"/>
    <property type="match status" value="1"/>
</dbReference>
<organism evidence="4 5">
    <name type="scientific">Paraburkholderia tropica</name>
    <dbReference type="NCBI Taxonomy" id="92647"/>
    <lineage>
        <taxon>Bacteria</taxon>
        <taxon>Pseudomonadati</taxon>
        <taxon>Pseudomonadota</taxon>
        <taxon>Betaproteobacteria</taxon>
        <taxon>Burkholderiales</taxon>
        <taxon>Burkholderiaceae</taxon>
        <taxon>Paraburkholderia</taxon>
    </lineage>
</organism>
<dbReference type="InterPro" id="IPR050832">
    <property type="entry name" value="Bact_Acetyltransf"/>
</dbReference>
<dbReference type="Pfam" id="PF00583">
    <property type="entry name" value="Acetyltransf_1"/>
    <property type="match status" value="1"/>
</dbReference>
<name>A0AAQ1GKT9_9BURK</name>
<sequence length="184" mass="20699">MGNRERIETFADIAISSALDERFERVSVRDPRARPLFEELEYEYRSRYEDVISTQELRNEMTRYADDLFAPPKGAFVLLLRGETAVAGGAFMPHADAGTAEFKRIWASRALRRQGLARRVLGELENEAARLGYTRVFLGTGPRQPEAISLYTHSGYTLLSAHDFGEDAPPGYHFEKLLARGAGT</sequence>
<evidence type="ECO:0000256" key="1">
    <source>
        <dbReference type="ARBA" id="ARBA00022679"/>
    </source>
</evidence>
<evidence type="ECO:0000256" key="2">
    <source>
        <dbReference type="ARBA" id="ARBA00023315"/>
    </source>
</evidence>
<dbReference type="PROSITE" id="PS51186">
    <property type="entry name" value="GNAT"/>
    <property type="match status" value="1"/>
</dbReference>
<evidence type="ECO:0000313" key="5">
    <source>
        <dbReference type="Proteomes" id="UP000183529"/>
    </source>
</evidence>
<dbReference type="PANTHER" id="PTHR43877">
    <property type="entry name" value="AMINOALKYLPHOSPHONATE N-ACETYLTRANSFERASE-RELATED-RELATED"/>
    <property type="match status" value="1"/>
</dbReference>
<evidence type="ECO:0000259" key="3">
    <source>
        <dbReference type="PROSITE" id="PS51186"/>
    </source>
</evidence>
<dbReference type="Proteomes" id="UP000183529">
    <property type="component" value="Unassembled WGS sequence"/>
</dbReference>
<dbReference type="CDD" id="cd04301">
    <property type="entry name" value="NAT_SF"/>
    <property type="match status" value="1"/>
</dbReference>
<dbReference type="EMBL" id="FNZM01000016">
    <property type="protein sequence ID" value="SEK07696.1"/>
    <property type="molecule type" value="Genomic_DNA"/>
</dbReference>
<evidence type="ECO:0000313" key="4">
    <source>
        <dbReference type="EMBL" id="SEK07696.1"/>
    </source>
</evidence>
<proteinExistence type="predicted"/>
<dbReference type="InterPro" id="IPR000182">
    <property type="entry name" value="GNAT_dom"/>
</dbReference>
<keyword evidence="1" id="KW-0808">Transferase</keyword>
<dbReference type="AlphaFoldDB" id="A0AAQ1GKT9"/>
<keyword evidence="2" id="KW-0012">Acyltransferase</keyword>
<gene>
    <name evidence="4" type="ORF">SAMN05216550_11657</name>
</gene>
<dbReference type="GO" id="GO:0016747">
    <property type="term" value="F:acyltransferase activity, transferring groups other than amino-acyl groups"/>
    <property type="evidence" value="ECO:0007669"/>
    <property type="project" value="InterPro"/>
</dbReference>